<keyword evidence="1" id="KW-0548">Nucleotidyltransferase</keyword>
<dbReference type="EMBL" id="JACOQH010000003">
    <property type="protein sequence ID" value="MBC5753666.1"/>
    <property type="molecule type" value="Genomic_DNA"/>
</dbReference>
<reference evidence="1 2" key="1">
    <citation type="submission" date="2020-08" db="EMBL/GenBank/DDBJ databases">
        <title>Genome public.</title>
        <authorList>
            <person name="Liu C."/>
            <person name="Sun Q."/>
        </authorList>
    </citation>
    <scope>NUCLEOTIDE SEQUENCE [LARGE SCALE GENOMIC DNA]</scope>
    <source>
        <strain evidence="1 2">BX0805</strain>
    </source>
</reference>
<evidence type="ECO:0000313" key="2">
    <source>
        <dbReference type="Proteomes" id="UP000621540"/>
    </source>
</evidence>
<name>A0ABR7I9R9_9FIRM</name>
<dbReference type="PANTHER" id="PTHR21485">
    <property type="entry name" value="HAD SUPERFAMILY MEMBERS CMAS AND KDSC"/>
    <property type="match status" value="1"/>
</dbReference>
<dbReference type="Gene3D" id="3.90.550.10">
    <property type="entry name" value="Spore Coat Polysaccharide Biosynthesis Protein SpsA, Chain A"/>
    <property type="match status" value="1"/>
</dbReference>
<sequence length="235" mass="26351">MKNIAIIPARSGSKGLKDKNIKPLLDIPLLAYSIRAAKDSALFDEIMVSTDSDDYAQIAKDYGASVPFLRSAKTSSDTAGSWDVVTEVLSQYQTSGRYFDTICLLQPTSPLRIASDIIGGYQLFDQKNADAITAVCEMDHSPLWSMTLPPDLSLGSFRKSLSQSKRRQDLDTYYRINGALYIRKISYHANSIQLLSEKEYAYVMERGRSIDIDVAEDFELAEFLMKRSLNTYSSH</sequence>
<dbReference type="SUPFAM" id="SSF53448">
    <property type="entry name" value="Nucleotide-diphospho-sugar transferases"/>
    <property type="match status" value="1"/>
</dbReference>
<dbReference type="GO" id="GO:0016779">
    <property type="term" value="F:nucleotidyltransferase activity"/>
    <property type="evidence" value="ECO:0007669"/>
    <property type="project" value="UniProtKB-KW"/>
</dbReference>
<accession>A0ABR7I9R9</accession>
<dbReference type="Pfam" id="PF02348">
    <property type="entry name" value="CTP_transf_3"/>
    <property type="match status" value="1"/>
</dbReference>
<dbReference type="InterPro" id="IPR029044">
    <property type="entry name" value="Nucleotide-diphossugar_trans"/>
</dbReference>
<proteinExistence type="predicted"/>
<protein>
    <submittedName>
        <fullName evidence="1">Acylneuraminate cytidylyltransferase family protein</fullName>
    </submittedName>
</protein>
<gene>
    <name evidence="1" type="ORF">H8Z76_06410</name>
</gene>
<dbReference type="CDD" id="cd02513">
    <property type="entry name" value="CMP-NeuAc_Synthase"/>
    <property type="match status" value="1"/>
</dbReference>
<comment type="caution">
    <text evidence="1">The sequence shown here is derived from an EMBL/GenBank/DDBJ whole genome shotgun (WGS) entry which is preliminary data.</text>
</comment>
<dbReference type="InterPro" id="IPR050793">
    <property type="entry name" value="CMP-NeuNAc_synthase"/>
</dbReference>
<organism evidence="1 2">
    <name type="scientific">Roseburia yibonii</name>
    <dbReference type="NCBI Taxonomy" id="2763063"/>
    <lineage>
        <taxon>Bacteria</taxon>
        <taxon>Bacillati</taxon>
        <taxon>Bacillota</taxon>
        <taxon>Clostridia</taxon>
        <taxon>Lachnospirales</taxon>
        <taxon>Lachnospiraceae</taxon>
        <taxon>Roseburia</taxon>
    </lineage>
</organism>
<evidence type="ECO:0000313" key="1">
    <source>
        <dbReference type="EMBL" id="MBC5753666.1"/>
    </source>
</evidence>
<keyword evidence="1" id="KW-0808">Transferase</keyword>
<keyword evidence="2" id="KW-1185">Reference proteome</keyword>
<dbReference type="RefSeq" id="WP_186981981.1">
    <property type="nucleotide sequence ID" value="NZ_JACOQH010000003.1"/>
</dbReference>
<dbReference type="InterPro" id="IPR003329">
    <property type="entry name" value="Cytidylyl_trans"/>
</dbReference>
<dbReference type="PANTHER" id="PTHR21485:SF6">
    <property type="entry name" value="N-ACYLNEURAMINATE CYTIDYLYLTRANSFERASE-RELATED"/>
    <property type="match status" value="1"/>
</dbReference>
<dbReference type="Proteomes" id="UP000621540">
    <property type="component" value="Unassembled WGS sequence"/>
</dbReference>